<organism evidence="1 2">
    <name type="scientific">Leucosporidium creatinivorum</name>
    <dbReference type="NCBI Taxonomy" id="106004"/>
    <lineage>
        <taxon>Eukaryota</taxon>
        <taxon>Fungi</taxon>
        <taxon>Dikarya</taxon>
        <taxon>Basidiomycota</taxon>
        <taxon>Pucciniomycotina</taxon>
        <taxon>Microbotryomycetes</taxon>
        <taxon>Leucosporidiales</taxon>
        <taxon>Leucosporidium</taxon>
    </lineage>
</organism>
<sequence length="342" mass="37934">MAAKSKSKSTPVETALVLPRHADIKETEVSSVELVDTHTHVASTFEAYRAKYPEGAHTTIKSFVKALLMSDETNKLSAVVDVWCEAPLKAEWLETVDSLGELKEEGLSYSFVVGAHPHEAKEYTDELEETFKKAHAHPLCVGWGEIGLDYHYDNSPREIQQAVLRRQLRTALASGLGKAITIHTREADDDIYTILTEELPKEQRIHVHCFTDSLEVAVKLLDHFPNLYIGITGVITYSSNLNTSQVVRHLGEKATPSSPSALRLVLETDAPYMLPSTMGPPSSFGMTSKQKLPFAHSAVLPWTAAFVAKVLNEREMPEGEAPWTTEDVLRVARENARKVYGV</sequence>
<dbReference type="PANTHER" id="PTHR46363:SF1">
    <property type="entry name" value="DEOXYRIBONUCLEASE TATDN2-RELATED"/>
    <property type="match status" value="1"/>
</dbReference>
<evidence type="ECO:0000313" key="2">
    <source>
        <dbReference type="Proteomes" id="UP000193467"/>
    </source>
</evidence>
<dbReference type="SUPFAM" id="SSF51556">
    <property type="entry name" value="Metallo-dependent hydrolases"/>
    <property type="match status" value="1"/>
</dbReference>
<comment type="caution">
    <text evidence="1">The sequence shown here is derived from an EMBL/GenBank/DDBJ whole genome shotgun (WGS) entry which is preliminary data.</text>
</comment>
<gene>
    <name evidence="1" type="ORF">BCR35DRAFT_288639</name>
</gene>
<dbReference type="Gene3D" id="3.20.20.140">
    <property type="entry name" value="Metal-dependent hydrolases"/>
    <property type="match status" value="1"/>
</dbReference>
<dbReference type="PANTHER" id="PTHR46363">
    <property type="entry name" value="DEOXYRIBONUCLEASE TATDN2-RELATED"/>
    <property type="match status" value="1"/>
</dbReference>
<dbReference type="EMBL" id="MCGR01000008">
    <property type="protein sequence ID" value="ORY88824.1"/>
    <property type="molecule type" value="Genomic_DNA"/>
</dbReference>
<dbReference type="GO" id="GO:0016788">
    <property type="term" value="F:hydrolase activity, acting on ester bonds"/>
    <property type="evidence" value="ECO:0007669"/>
    <property type="project" value="InterPro"/>
</dbReference>
<dbReference type="STRING" id="106004.A0A1Y2FXQ2"/>
<reference evidence="1 2" key="1">
    <citation type="submission" date="2016-07" db="EMBL/GenBank/DDBJ databases">
        <title>Pervasive Adenine N6-methylation of Active Genes in Fungi.</title>
        <authorList>
            <consortium name="DOE Joint Genome Institute"/>
            <person name="Mondo S.J."/>
            <person name="Dannebaum R.O."/>
            <person name="Kuo R.C."/>
            <person name="Labutti K."/>
            <person name="Haridas S."/>
            <person name="Kuo A."/>
            <person name="Salamov A."/>
            <person name="Ahrendt S.R."/>
            <person name="Lipzen A."/>
            <person name="Sullivan W."/>
            <person name="Andreopoulos W.B."/>
            <person name="Clum A."/>
            <person name="Lindquist E."/>
            <person name="Daum C."/>
            <person name="Ramamoorthy G.K."/>
            <person name="Gryganskyi A."/>
            <person name="Culley D."/>
            <person name="Magnuson J.K."/>
            <person name="James T.Y."/>
            <person name="O'Malley M.A."/>
            <person name="Stajich J.E."/>
            <person name="Spatafora J.W."/>
            <person name="Visel A."/>
            <person name="Grigoriev I.V."/>
        </authorList>
    </citation>
    <scope>NUCLEOTIDE SEQUENCE [LARGE SCALE GENOMIC DNA]</scope>
    <source>
        <strain evidence="1 2">62-1032</strain>
    </source>
</reference>
<dbReference type="InterPro" id="IPR032466">
    <property type="entry name" value="Metal_Hydrolase"/>
</dbReference>
<dbReference type="CDD" id="cd01310">
    <property type="entry name" value="TatD_DNAse"/>
    <property type="match status" value="1"/>
</dbReference>
<accession>A0A1Y2FXQ2</accession>
<dbReference type="Pfam" id="PF01026">
    <property type="entry name" value="TatD_DNase"/>
    <property type="match status" value="1"/>
</dbReference>
<dbReference type="InterPro" id="IPR001130">
    <property type="entry name" value="TatD-like"/>
</dbReference>
<proteinExistence type="predicted"/>
<dbReference type="AlphaFoldDB" id="A0A1Y2FXQ2"/>
<dbReference type="OrthoDB" id="6079689at2759"/>
<dbReference type="InParanoid" id="A0A1Y2FXQ2"/>
<protein>
    <submittedName>
        <fullName evidence="1">Hydrolase</fullName>
    </submittedName>
</protein>
<keyword evidence="1" id="KW-0378">Hydrolase</keyword>
<evidence type="ECO:0000313" key="1">
    <source>
        <dbReference type="EMBL" id="ORY88824.1"/>
    </source>
</evidence>
<keyword evidence="2" id="KW-1185">Reference proteome</keyword>
<name>A0A1Y2FXQ2_9BASI</name>
<dbReference type="Proteomes" id="UP000193467">
    <property type="component" value="Unassembled WGS sequence"/>
</dbReference>